<dbReference type="GO" id="GO:0045467">
    <property type="term" value="P:R7 cell development"/>
    <property type="evidence" value="ECO:0007669"/>
    <property type="project" value="UniProtKB-ARBA"/>
</dbReference>
<feature type="compositionally biased region" description="Polar residues" evidence="7">
    <location>
        <begin position="187"/>
        <end position="199"/>
    </location>
</feature>
<keyword evidence="11" id="KW-1185">Reference proteome</keyword>
<dbReference type="GO" id="GO:0005634">
    <property type="term" value="C:nucleus"/>
    <property type="evidence" value="ECO:0007669"/>
    <property type="project" value="UniProtKB-UniRule"/>
</dbReference>
<evidence type="ECO:0000313" key="10">
    <source>
        <dbReference type="EMBL" id="KAK8748052.1"/>
    </source>
</evidence>
<dbReference type="InterPro" id="IPR036910">
    <property type="entry name" value="HMG_box_dom_sf"/>
</dbReference>
<comment type="caution">
    <text evidence="10">The sequence shown here is derived from an EMBL/GenBank/DDBJ whole genome shotgun (WGS) entry which is preliminary data.</text>
</comment>
<evidence type="ECO:0000256" key="1">
    <source>
        <dbReference type="ARBA" id="ARBA00022473"/>
    </source>
</evidence>
<dbReference type="PANTHER" id="PTHR23110">
    <property type="entry name" value="BTB DOMAIN TRANSCRIPTION FACTOR"/>
    <property type="match status" value="1"/>
</dbReference>
<feature type="domain" description="HMG box" evidence="9">
    <location>
        <begin position="656"/>
        <end position="724"/>
    </location>
</feature>
<dbReference type="Pfam" id="PF00505">
    <property type="entry name" value="HMG_box"/>
    <property type="match status" value="1"/>
</dbReference>
<comment type="function">
    <text evidence="5">Putative transcription factor required for axon growth and guidance in the central and peripheral nervous systems. Repels CNS axons away from the midline by promoting the expression of the midline repellent sli and its receptor robo.</text>
</comment>
<dbReference type="GO" id="GO:0045476">
    <property type="term" value="P:nurse cell apoptotic process"/>
    <property type="evidence" value="ECO:0007669"/>
    <property type="project" value="UniProtKB-ARBA"/>
</dbReference>
<dbReference type="InterPro" id="IPR051095">
    <property type="entry name" value="Dros_DevTransReg"/>
</dbReference>
<keyword evidence="4 6" id="KW-0539">Nucleus</keyword>
<dbReference type="Pfam" id="PF00651">
    <property type="entry name" value="BTB"/>
    <property type="match status" value="1"/>
</dbReference>
<evidence type="ECO:0000259" key="8">
    <source>
        <dbReference type="PROSITE" id="PS50097"/>
    </source>
</evidence>
<dbReference type="CDD" id="cd01389">
    <property type="entry name" value="HMG-box_ROX1-like"/>
    <property type="match status" value="1"/>
</dbReference>
<dbReference type="GO" id="GO:0008406">
    <property type="term" value="P:gonad development"/>
    <property type="evidence" value="ECO:0007669"/>
    <property type="project" value="UniProtKB-ARBA"/>
</dbReference>
<evidence type="ECO:0000256" key="3">
    <source>
        <dbReference type="ARBA" id="ARBA00022902"/>
    </source>
</evidence>
<keyword evidence="6" id="KW-0238">DNA-binding</keyword>
<reference evidence="10 11" key="1">
    <citation type="journal article" date="2024" name="BMC Genomics">
        <title>Genome assembly of redclaw crayfish (Cherax quadricarinatus) provides insights into its immune adaptation and hypoxia tolerance.</title>
        <authorList>
            <person name="Liu Z."/>
            <person name="Zheng J."/>
            <person name="Li H."/>
            <person name="Fang K."/>
            <person name="Wang S."/>
            <person name="He J."/>
            <person name="Zhou D."/>
            <person name="Weng S."/>
            <person name="Chi M."/>
            <person name="Gu Z."/>
            <person name="He J."/>
            <person name="Li F."/>
            <person name="Wang M."/>
        </authorList>
    </citation>
    <scope>NUCLEOTIDE SEQUENCE [LARGE SCALE GENOMIC DNA]</scope>
    <source>
        <strain evidence="10">ZL_2023a</strain>
    </source>
</reference>
<dbReference type="GO" id="GO:0006357">
    <property type="term" value="P:regulation of transcription by RNA polymerase II"/>
    <property type="evidence" value="ECO:0007669"/>
    <property type="project" value="TreeGrafter"/>
</dbReference>
<feature type="region of interest" description="Disordered" evidence="7">
    <location>
        <begin position="142"/>
        <end position="174"/>
    </location>
</feature>
<dbReference type="Gene3D" id="3.30.710.10">
    <property type="entry name" value="Potassium Channel Kv1.1, Chain A"/>
    <property type="match status" value="1"/>
</dbReference>
<feature type="compositionally biased region" description="Polar residues" evidence="7">
    <location>
        <begin position="144"/>
        <end position="155"/>
    </location>
</feature>
<dbReference type="PROSITE" id="PS50097">
    <property type="entry name" value="BTB"/>
    <property type="match status" value="1"/>
</dbReference>
<dbReference type="SUPFAM" id="SSF54695">
    <property type="entry name" value="POZ domain"/>
    <property type="match status" value="1"/>
</dbReference>
<dbReference type="SMART" id="SM00398">
    <property type="entry name" value="HMG"/>
    <property type="match status" value="1"/>
</dbReference>
<keyword evidence="2" id="KW-0221">Differentiation</keyword>
<dbReference type="GO" id="GO:0016199">
    <property type="term" value="P:axon midline choice point recognition"/>
    <property type="evidence" value="ECO:0007669"/>
    <property type="project" value="UniProtKB-ARBA"/>
</dbReference>
<evidence type="ECO:0000313" key="11">
    <source>
        <dbReference type="Proteomes" id="UP001445076"/>
    </source>
</evidence>
<evidence type="ECO:0000256" key="5">
    <source>
        <dbReference type="ARBA" id="ARBA00037382"/>
    </source>
</evidence>
<dbReference type="InterPro" id="IPR011333">
    <property type="entry name" value="SKP1/BTB/POZ_sf"/>
</dbReference>
<keyword evidence="1" id="KW-0217">Developmental protein</keyword>
<dbReference type="PROSITE" id="PS50118">
    <property type="entry name" value="HMG_BOX_2"/>
    <property type="match status" value="1"/>
</dbReference>
<name>A0AAW0XUH2_CHEQU</name>
<dbReference type="PANTHER" id="PTHR23110:SF111">
    <property type="entry name" value="LONGITUDINALS LACKING PROTEIN, ISOFORMS F_I_K_T"/>
    <property type="match status" value="1"/>
</dbReference>
<dbReference type="GO" id="GO:0007464">
    <property type="term" value="P:R3/R4 cell fate commitment"/>
    <property type="evidence" value="ECO:0007669"/>
    <property type="project" value="UniProtKB-ARBA"/>
</dbReference>
<dbReference type="Proteomes" id="UP001445076">
    <property type="component" value="Unassembled WGS sequence"/>
</dbReference>
<evidence type="ECO:0000256" key="4">
    <source>
        <dbReference type="ARBA" id="ARBA00023242"/>
    </source>
</evidence>
<dbReference type="SUPFAM" id="SSF47095">
    <property type="entry name" value="HMG-box"/>
    <property type="match status" value="1"/>
</dbReference>
<keyword evidence="3" id="KW-0524">Neurogenesis</keyword>
<dbReference type="EMBL" id="JARKIK010000013">
    <property type="protein sequence ID" value="KAK8748052.1"/>
    <property type="molecule type" value="Genomic_DNA"/>
</dbReference>
<dbReference type="InterPro" id="IPR000210">
    <property type="entry name" value="BTB/POZ_dom"/>
</dbReference>
<sequence>MSNALVDMAAVSTEQQLRFRWNDHMQHVSKILTLQRLEEHFCDVTLVTEDGFVMKAHQAILASTSAYFQRVLSEVTSDQYPMIVLRGASFREMSCLLDYMYQGNTQVDHSLMERVLEVADMLEVKGLSRIRSNISIKKFMGTAASPNTNSKTSPLNVPCTDNPRGSTKSPEDQFYCGNQVDTRITDTESTQMKLTSSACDSRGTRDTQHLPGDGPPISHTQPVLHTSQHEVEPQDDDDMTQTSGIDLSMAKNEPWSPREGDALSGQKEDSGDESPSKKKKKHQESLCSEERLDPVLDPDWGRIGTKLEERTRHKPRTISLTSITTTDNDRMSWLSDDEHGEDDDGGYVRAVTPGPVETQHPFSDSISCVKKLLPVSDPSTSRYSFDSFPLARSSTCYASSLPKYPRSQSCMPFVSLNNTPLDSQIISMTTLPQHMPVLTRLKTLSIDQWNIQNAVNASENLLDEGETNEPHILSQAFSRKANESGITEAGQVTKGFRECLQSLYKNKLYKDIASQECLKSPDIIKSDEESVLESDAYRKIKTEFSSLSLPVEYDKVQSLDEAEKANFVVFNENDINHKSERQSFHKKEKYTHANYVNMQLKEVKVENKLLAQESRTQRQEKNSSRLNVTENGPEQVELEPLCPLEKMMIRKPKNKIKRPLNQYMLFQKEMREKVRAKYPGETHSQIISRLGYLWRTLPLSEKAKWQARAKYVKEEHKRLHPEYRYNPRRASNRRQEYIAKIALRRNLYRIKPLV</sequence>
<accession>A0AAW0XUH2</accession>
<dbReference type="Gene3D" id="1.10.30.10">
    <property type="entry name" value="High mobility group box domain"/>
    <property type="match status" value="1"/>
</dbReference>
<feature type="region of interest" description="Disordered" evidence="7">
    <location>
        <begin position="187"/>
        <end position="296"/>
    </location>
</feature>
<dbReference type="SMART" id="SM00225">
    <property type="entry name" value="BTB"/>
    <property type="match status" value="1"/>
</dbReference>
<evidence type="ECO:0000256" key="7">
    <source>
        <dbReference type="SAM" id="MobiDB-lite"/>
    </source>
</evidence>
<feature type="compositionally biased region" description="Basic and acidic residues" evidence="7">
    <location>
        <begin position="256"/>
        <end position="269"/>
    </location>
</feature>
<feature type="DNA-binding region" description="HMG box" evidence="6">
    <location>
        <begin position="656"/>
        <end position="724"/>
    </location>
</feature>
<gene>
    <name evidence="10" type="ORF">OTU49_016288</name>
</gene>
<dbReference type="AlphaFoldDB" id="A0AAW0XUH2"/>
<dbReference type="InterPro" id="IPR009071">
    <property type="entry name" value="HMG_box_dom"/>
</dbReference>
<evidence type="ECO:0000259" key="9">
    <source>
        <dbReference type="PROSITE" id="PS50118"/>
    </source>
</evidence>
<dbReference type="GO" id="GO:0048813">
    <property type="term" value="P:dendrite morphogenesis"/>
    <property type="evidence" value="ECO:0007669"/>
    <property type="project" value="UniProtKB-ARBA"/>
</dbReference>
<feature type="domain" description="BTB" evidence="8">
    <location>
        <begin position="42"/>
        <end position="109"/>
    </location>
</feature>
<feature type="region of interest" description="Disordered" evidence="7">
    <location>
        <begin position="613"/>
        <end position="632"/>
    </location>
</feature>
<dbReference type="GO" id="GO:0007526">
    <property type="term" value="P:larval somatic muscle development"/>
    <property type="evidence" value="ECO:0007669"/>
    <property type="project" value="UniProtKB-ARBA"/>
</dbReference>
<dbReference type="GO" id="GO:0003677">
    <property type="term" value="F:DNA binding"/>
    <property type="evidence" value="ECO:0007669"/>
    <property type="project" value="UniProtKB-UniRule"/>
</dbReference>
<dbReference type="GO" id="GO:0035167">
    <property type="term" value="P:larval lymph gland hemopoiesis"/>
    <property type="evidence" value="ECO:0007669"/>
    <property type="project" value="UniProtKB-ARBA"/>
</dbReference>
<evidence type="ECO:0000256" key="2">
    <source>
        <dbReference type="ARBA" id="ARBA00022782"/>
    </source>
</evidence>
<proteinExistence type="predicted"/>
<evidence type="ECO:0000256" key="6">
    <source>
        <dbReference type="PROSITE-ProRule" id="PRU00267"/>
    </source>
</evidence>
<organism evidence="10 11">
    <name type="scientific">Cherax quadricarinatus</name>
    <name type="common">Australian red claw crayfish</name>
    <dbReference type="NCBI Taxonomy" id="27406"/>
    <lineage>
        <taxon>Eukaryota</taxon>
        <taxon>Metazoa</taxon>
        <taxon>Ecdysozoa</taxon>
        <taxon>Arthropoda</taxon>
        <taxon>Crustacea</taxon>
        <taxon>Multicrustacea</taxon>
        <taxon>Malacostraca</taxon>
        <taxon>Eumalacostraca</taxon>
        <taxon>Eucarida</taxon>
        <taxon>Decapoda</taxon>
        <taxon>Pleocyemata</taxon>
        <taxon>Astacidea</taxon>
        <taxon>Parastacoidea</taxon>
        <taxon>Parastacidae</taxon>
        <taxon>Cherax</taxon>
    </lineage>
</organism>
<protein>
    <submittedName>
        <fullName evidence="10">Uncharacterized protein</fullName>
    </submittedName>
</protein>